<gene>
    <name evidence="2" type="ORF">DAPPUDRAFT_337817</name>
</gene>
<dbReference type="InParanoid" id="E9I258"/>
<evidence type="ECO:0000256" key="1">
    <source>
        <dbReference type="SAM" id="SignalP"/>
    </source>
</evidence>
<dbReference type="HOGENOM" id="CLU_843531_0_0_1"/>
<organism evidence="2 3">
    <name type="scientific">Daphnia pulex</name>
    <name type="common">Water flea</name>
    <dbReference type="NCBI Taxonomy" id="6669"/>
    <lineage>
        <taxon>Eukaryota</taxon>
        <taxon>Metazoa</taxon>
        <taxon>Ecdysozoa</taxon>
        <taxon>Arthropoda</taxon>
        <taxon>Crustacea</taxon>
        <taxon>Branchiopoda</taxon>
        <taxon>Diplostraca</taxon>
        <taxon>Cladocera</taxon>
        <taxon>Anomopoda</taxon>
        <taxon>Daphniidae</taxon>
        <taxon>Daphnia</taxon>
    </lineage>
</organism>
<keyword evidence="1" id="KW-0732">Signal</keyword>
<reference evidence="2 3" key="1">
    <citation type="journal article" date="2011" name="Science">
        <title>The ecoresponsive genome of Daphnia pulex.</title>
        <authorList>
            <person name="Colbourne J.K."/>
            <person name="Pfrender M.E."/>
            <person name="Gilbert D."/>
            <person name="Thomas W.K."/>
            <person name="Tucker A."/>
            <person name="Oakley T.H."/>
            <person name="Tokishita S."/>
            <person name="Aerts A."/>
            <person name="Arnold G.J."/>
            <person name="Basu M.K."/>
            <person name="Bauer D.J."/>
            <person name="Caceres C.E."/>
            <person name="Carmel L."/>
            <person name="Casola C."/>
            <person name="Choi J.H."/>
            <person name="Detter J.C."/>
            <person name="Dong Q."/>
            <person name="Dusheyko S."/>
            <person name="Eads B.D."/>
            <person name="Frohlich T."/>
            <person name="Geiler-Samerotte K.A."/>
            <person name="Gerlach D."/>
            <person name="Hatcher P."/>
            <person name="Jogdeo S."/>
            <person name="Krijgsveld J."/>
            <person name="Kriventseva E.V."/>
            <person name="Kultz D."/>
            <person name="Laforsch C."/>
            <person name="Lindquist E."/>
            <person name="Lopez J."/>
            <person name="Manak J.R."/>
            <person name="Muller J."/>
            <person name="Pangilinan J."/>
            <person name="Patwardhan R.P."/>
            <person name="Pitluck S."/>
            <person name="Pritham E.J."/>
            <person name="Rechtsteiner A."/>
            <person name="Rho M."/>
            <person name="Rogozin I.B."/>
            <person name="Sakarya O."/>
            <person name="Salamov A."/>
            <person name="Schaack S."/>
            <person name="Shapiro H."/>
            <person name="Shiga Y."/>
            <person name="Skalitzky C."/>
            <person name="Smith Z."/>
            <person name="Souvorov A."/>
            <person name="Sung W."/>
            <person name="Tang Z."/>
            <person name="Tsuchiya D."/>
            <person name="Tu H."/>
            <person name="Vos H."/>
            <person name="Wang M."/>
            <person name="Wolf Y.I."/>
            <person name="Yamagata H."/>
            <person name="Yamada T."/>
            <person name="Ye Y."/>
            <person name="Shaw J.R."/>
            <person name="Andrews J."/>
            <person name="Crease T.J."/>
            <person name="Tang H."/>
            <person name="Lucas S.M."/>
            <person name="Robertson H.M."/>
            <person name="Bork P."/>
            <person name="Koonin E.V."/>
            <person name="Zdobnov E.M."/>
            <person name="Grigoriev I.V."/>
            <person name="Lynch M."/>
            <person name="Boore J.L."/>
        </authorList>
    </citation>
    <scope>NUCLEOTIDE SEQUENCE [LARGE SCALE GENOMIC DNA]</scope>
</reference>
<evidence type="ECO:0000313" key="3">
    <source>
        <dbReference type="Proteomes" id="UP000000305"/>
    </source>
</evidence>
<name>E9I258_DAPPU</name>
<feature type="signal peptide" evidence="1">
    <location>
        <begin position="1"/>
        <end position="20"/>
    </location>
</feature>
<dbReference type="Proteomes" id="UP000000305">
    <property type="component" value="Unassembled WGS sequence"/>
</dbReference>
<dbReference type="EMBL" id="GL733986">
    <property type="protein sequence ID" value="EFX61922.1"/>
    <property type="molecule type" value="Genomic_DNA"/>
</dbReference>
<protein>
    <submittedName>
        <fullName evidence="2">Uncharacterized protein</fullName>
    </submittedName>
</protein>
<dbReference type="KEGG" id="dpx:DAPPUDRAFT_337817"/>
<feature type="chain" id="PRO_5003238655" evidence="1">
    <location>
        <begin position="21"/>
        <end position="330"/>
    </location>
</feature>
<keyword evidence="3" id="KW-1185">Reference proteome</keyword>
<feature type="non-terminal residue" evidence="2">
    <location>
        <position position="330"/>
    </location>
</feature>
<proteinExistence type="predicted"/>
<accession>E9I258</accession>
<dbReference type="AlphaFoldDB" id="E9I258"/>
<evidence type="ECO:0000313" key="2">
    <source>
        <dbReference type="EMBL" id="EFX61922.1"/>
    </source>
</evidence>
<sequence>MRTRLTIMLIVQSLAPSCAADRSISLMGTAVAADAPSPLDANAENYPIITVEPKLICSDMKFLTADGELKQGTKTCGNAAFTHSENLKPENIKAGIVISGVVGLLEDSTSFANCTSDGQFDCVTTDSYKSVLTSSLADKIIGGQSIAGVAGTATFPSADKVLSTQSYGPIASPLTGTLTLPPAALVRASQGVYGPAGNAVVALLASCGGDGEAGCVVLGPTYAALHKTAGAEDKIIAGQTLGGVNGTVVLPATGKVLSGISYGVSGTGSSGSLVLPLASQVKSTASPYGDPTAQLTPSYVADFPSPANVRSNDTSNGVTGALLDCLANAA</sequence>